<feature type="transmembrane region" description="Helical" evidence="8">
    <location>
        <begin position="125"/>
        <end position="148"/>
    </location>
</feature>
<dbReference type="InterPro" id="IPR020846">
    <property type="entry name" value="MFS_dom"/>
</dbReference>
<evidence type="ECO:0000256" key="3">
    <source>
        <dbReference type="ARBA" id="ARBA00022475"/>
    </source>
</evidence>
<feature type="transmembrane region" description="Helical" evidence="8">
    <location>
        <begin position="160"/>
        <end position="183"/>
    </location>
</feature>
<dbReference type="Proteomes" id="UP000297866">
    <property type="component" value="Unassembled WGS sequence"/>
</dbReference>
<dbReference type="Pfam" id="PF07690">
    <property type="entry name" value="MFS_1"/>
    <property type="match status" value="1"/>
</dbReference>
<protein>
    <submittedName>
        <fullName evidence="10">MFS transporter</fullName>
    </submittedName>
</protein>
<name>A0A4R8UDB2_9MICO</name>
<dbReference type="EMBL" id="SOEZ01000051">
    <property type="protein sequence ID" value="TFB50270.1"/>
    <property type="molecule type" value="Genomic_DNA"/>
</dbReference>
<keyword evidence="6 8" id="KW-0472">Membrane</keyword>
<evidence type="ECO:0000313" key="10">
    <source>
        <dbReference type="EMBL" id="TFB50270.1"/>
    </source>
</evidence>
<feature type="domain" description="Major facilitator superfamily (MFS) profile" evidence="9">
    <location>
        <begin position="26"/>
        <end position="429"/>
    </location>
</feature>
<comment type="subcellular location">
    <subcellularLocation>
        <location evidence="1">Cell membrane</location>
        <topology evidence="1">Multi-pass membrane protein</topology>
    </subcellularLocation>
</comment>
<keyword evidence="2" id="KW-0813">Transport</keyword>
<feature type="transmembrane region" description="Helical" evidence="8">
    <location>
        <begin position="285"/>
        <end position="305"/>
    </location>
</feature>
<evidence type="ECO:0000256" key="4">
    <source>
        <dbReference type="ARBA" id="ARBA00022692"/>
    </source>
</evidence>
<feature type="transmembrane region" description="Helical" evidence="8">
    <location>
        <begin position="246"/>
        <end position="265"/>
    </location>
</feature>
<evidence type="ECO:0000256" key="1">
    <source>
        <dbReference type="ARBA" id="ARBA00004651"/>
    </source>
</evidence>
<gene>
    <name evidence="10" type="ORF">E3O23_10200</name>
</gene>
<dbReference type="InterPro" id="IPR036259">
    <property type="entry name" value="MFS_trans_sf"/>
</dbReference>
<evidence type="ECO:0000256" key="2">
    <source>
        <dbReference type="ARBA" id="ARBA00022448"/>
    </source>
</evidence>
<feature type="transmembrane region" description="Helical" evidence="8">
    <location>
        <begin position="98"/>
        <end position="119"/>
    </location>
</feature>
<evidence type="ECO:0000259" key="9">
    <source>
        <dbReference type="PROSITE" id="PS50850"/>
    </source>
</evidence>
<dbReference type="PROSITE" id="PS00217">
    <property type="entry name" value="SUGAR_TRANSPORT_2"/>
    <property type="match status" value="1"/>
</dbReference>
<dbReference type="InterPro" id="IPR005829">
    <property type="entry name" value="Sugar_transporter_CS"/>
</dbReference>
<dbReference type="InterPro" id="IPR011701">
    <property type="entry name" value="MFS"/>
</dbReference>
<dbReference type="PANTHER" id="PTHR43045">
    <property type="entry name" value="SHIKIMATE TRANSPORTER"/>
    <property type="match status" value="1"/>
</dbReference>
<reference evidence="10 11" key="1">
    <citation type="submission" date="2019-03" db="EMBL/GenBank/DDBJ databases">
        <title>Genomics of glacier-inhabiting Cryobacterium strains.</title>
        <authorList>
            <person name="Liu Q."/>
            <person name="Xin Y.-H."/>
        </authorList>
    </citation>
    <scope>NUCLEOTIDE SEQUENCE [LARGE SCALE GENOMIC DNA]</scope>
    <source>
        <strain evidence="10 11">Sr47</strain>
    </source>
</reference>
<dbReference type="PANTHER" id="PTHR43045:SF4">
    <property type="entry name" value="TRANSPORTER YDFJ-RELATED"/>
    <property type="match status" value="1"/>
</dbReference>
<feature type="region of interest" description="Disordered" evidence="7">
    <location>
        <begin position="1"/>
        <end position="20"/>
    </location>
</feature>
<evidence type="ECO:0000256" key="8">
    <source>
        <dbReference type="SAM" id="Phobius"/>
    </source>
</evidence>
<dbReference type="AlphaFoldDB" id="A0A4R8UDB2"/>
<keyword evidence="4 8" id="KW-0812">Transmembrane</keyword>
<keyword evidence="11" id="KW-1185">Reference proteome</keyword>
<dbReference type="PROSITE" id="PS50850">
    <property type="entry name" value="MFS"/>
    <property type="match status" value="1"/>
</dbReference>
<evidence type="ECO:0000313" key="11">
    <source>
        <dbReference type="Proteomes" id="UP000297866"/>
    </source>
</evidence>
<dbReference type="OrthoDB" id="8953821at2"/>
<keyword evidence="5 8" id="KW-1133">Transmembrane helix</keyword>
<keyword evidence="3" id="KW-1003">Cell membrane</keyword>
<evidence type="ECO:0000256" key="7">
    <source>
        <dbReference type="SAM" id="MobiDB-lite"/>
    </source>
</evidence>
<dbReference type="SUPFAM" id="SSF103473">
    <property type="entry name" value="MFS general substrate transporter"/>
    <property type="match status" value="1"/>
</dbReference>
<evidence type="ECO:0000256" key="5">
    <source>
        <dbReference type="ARBA" id="ARBA00022989"/>
    </source>
</evidence>
<dbReference type="GO" id="GO:0005886">
    <property type="term" value="C:plasma membrane"/>
    <property type="evidence" value="ECO:0007669"/>
    <property type="project" value="UniProtKB-SubCell"/>
</dbReference>
<feature type="transmembrane region" description="Helical" evidence="8">
    <location>
        <begin position="195"/>
        <end position="215"/>
    </location>
</feature>
<feature type="transmembrane region" description="Helical" evidence="8">
    <location>
        <begin position="405"/>
        <end position="424"/>
    </location>
</feature>
<dbReference type="GO" id="GO:0022857">
    <property type="term" value="F:transmembrane transporter activity"/>
    <property type="evidence" value="ECO:0007669"/>
    <property type="project" value="InterPro"/>
</dbReference>
<feature type="transmembrane region" description="Helical" evidence="8">
    <location>
        <begin position="65"/>
        <end position="86"/>
    </location>
</feature>
<comment type="caution">
    <text evidence="10">The sequence shown here is derived from an EMBL/GenBank/DDBJ whole genome shotgun (WGS) entry which is preliminary data.</text>
</comment>
<evidence type="ECO:0000256" key="6">
    <source>
        <dbReference type="ARBA" id="ARBA00023136"/>
    </source>
</evidence>
<accession>A0A4R8UDB2</accession>
<feature type="transmembrane region" description="Helical" evidence="8">
    <location>
        <begin position="340"/>
        <end position="363"/>
    </location>
</feature>
<proteinExistence type="predicted"/>
<sequence>MRYAHPNTASAPAQLPPSAPPGMRRAIRGGIFGNYVDQFDIFLPVIALTPAAAHLFGSENLVSNAGLIFVATLLGRPIGAAIFGPISDRIGRTATTKVALTGVALTTLLIALVPSHAVFGAGSLLLILALRFLGGIFLGGEYTSAVPLAMEWSEPERRGLVSGLIMWMSPWANATIAGLVFVLHGTLDTASYNAWGWRIPFLLGAVLAFGMLAYYRARVEDSPMWTQTPRRTNPLKEILIGEHRRALWQVFILMSGMWLLTYMAIPVLTGQLGADADVGAQTITFAMMCGTAASAFTMAGCGHLSTFTGRRVFFIGFGLIAAVLGPVIFLAVFTAAGTTVLVLLVVALQIVTVSGYGPVGAYLAERFPTAVRSSGYGVGYSLSIVIPALYPYYLPALQNVLGDHGAVAALLALAGALVLTGALAGPETVRVSLGAARLPTTDESGG</sequence>
<organism evidence="10 11">
    <name type="scientific">Cryobacterium tagatosivorans</name>
    <dbReference type="NCBI Taxonomy" id="1259199"/>
    <lineage>
        <taxon>Bacteria</taxon>
        <taxon>Bacillati</taxon>
        <taxon>Actinomycetota</taxon>
        <taxon>Actinomycetes</taxon>
        <taxon>Micrococcales</taxon>
        <taxon>Microbacteriaceae</taxon>
        <taxon>Cryobacterium</taxon>
    </lineage>
</organism>
<dbReference type="Gene3D" id="1.20.1250.20">
    <property type="entry name" value="MFS general substrate transporter like domains"/>
    <property type="match status" value="1"/>
</dbReference>
<feature type="transmembrane region" description="Helical" evidence="8">
    <location>
        <begin position="375"/>
        <end position="393"/>
    </location>
</feature>
<feature type="transmembrane region" description="Helical" evidence="8">
    <location>
        <begin position="312"/>
        <end position="334"/>
    </location>
</feature>